<dbReference type="PANTHER" id="PTHR10845:SF267">
    <property type="entry name" value="REGULATOR OF G PROTEIN SIGNALING DOMAIN PROTEIN (AFU_ORTHOLOGUE AFUA_6G06860)"/>
    <property type="match status" value="1"/>
</dbReference>
<accession>A0A9Q8PL92</accession>
<feature type="region of interest" description="Disordered" evidence="1">
    <location>
        <begin position="215"/>
        <end position="407"/>
    </location>
</feature>
<dbReference type="CDD" id="cd07440">
    <property type="entry name" value="RGS"/>
    <property type="match status" value="1"/>
</dbReference>
<feature type="region of interest" description="Disordered" evidence="1">
    <location>
        <begin position="1"/>
        <end position="51"/>
    </location>
</feature>
<feature type="domain" description="RGS" evidence="2">
    <location>
        <begin position="93"/>
        <end position="209"/>
    </location>
</feature>
<reference evidence="3" key="1">
    <citation type="submission" date="2021-12" db="EMBL/GenBank/DDBJ databases">
        <authorList>
            <person name="Zaccaron A."/>
            <person name="Stergiopoulos I."/>
        </authorList>
    </citation>
    <scope>NUCLEOTIDE SEQUENCE</scope>
    <source>
        <strain evidence="3">Race5_Kim</strain>
    </source>
</reference>
<keyword evidence="4" id="KW-1185">Reference proteome</keyword>
<evidence type="ECO:0000313" key="3">
    <source>
        <dbReference type="EMBL" id="UJO24454.1"/>
    </source>
</evidence>
<protein>
    <recommendedName>
        <fullName evidence="2">RGS domain-containing protein</fullName>
    </recommendedName>
</protein>
<dbReference type="RefSeq" id="XP_047768820.1">
    <property type="nucleotide sequence ID" value="XM_047912921.1"/>
</dbReference>
<dbReference type="AlphaFoldDB" id="A0A9Q8PL92"/>
<name>A0A9Q8PL92_PASFU</name>
<evidence type="ECO:0000256" key="1">
    <source>
        <dbReference type="SAM" id="MobiDB-lite"/>
    </source>
</evidence>
<dbReference type="SMART" id="SM00315">
    <property type="entry name" value="RGS"/>
    <property type="match status" value="1"/>
</dbReference>
<dbReference type="PANTHER" id="PTHR10845">
    <property type="entry name" value="REGULATOR OF G PROTEIN SIGNALING"/>
    <property type="match status" value="1"/>
</dbReference>
<gene>
    <name evidence="3" type="ORF">CLAFUR5_13773</name>
</gene>
<reference evidence="3" key="2">
    <citation type="journal article" date="2022" name="Microb. Genom.">
        <title>A chromosome-scale genome assembly of the tomato pathogen Cladosporium fulvum reveals a compartmentalized genome architecture and the presence of a dispensable chromosome.</title>
        <authorList>
            <person name="Zaccaron A.Z."/>
            <person name="Chen L.H."/>
            <person name="Samaras A."/>
            <person name="Stergiopoulos I."/>
        </authorList>
    </citation>
    <scope>NUCLEOTIDE SEQUENCE</scope>
    <source>
        <strain evidence="3">Race5_Kim</strain>
    </source>
</reference>
<feature type="compositionally biased region" description="Low complexity" evidence="1">
    <location>
        <begin position="298"/>
        <end position="313"/>
    </location>
</feature>
<feature type="compositionally biased region" description="Low complexity" evidence="1">
    <location>
        <begin position="9"/>
        <end position="24"/>
    </location>
</feature>
<feature type="compositionally biased region" description="Low complexity" evidence="1">
    <location>
        <begin position="336"/>
        <end position="346"/>
    </location>
</feature>
<evidence type="ECO:0000259" key="2">
    <source>
        <dbReference type="PROSITE" id="PS50132"/>
    </source>
</evidence>
<dbReference type="OrthoDB" id="10266999at2759"/>
<dbReference type="EMBL" id="CP090174">
    <property type="protein sequence ID" value="UJO24454.1"/>
    <property type="molecule type" value="Genomic_DNA"/>
</dbReference>
<proteinExistence type="predicted"/>
<feature type="compositionally biased region" description="Low complexity" evidence="1">
    <location>
        <begin position="268"/>
        <end position="282"/>
    </location>
</feature>
<dbReference type="PROSITE" id="PS50132">
    <property type="entry name" value="RGS"/>
    <property type="match status" value="1"/>
</dbReference>
<evidence type="ECO:0000313" key="4">
    <source>
        <dbReference type="Proteomes" id="UP000756132"/>
    </source>
</evidence>
<dbReference type="Pfam" id="PF00615">
    <property type="entry name" value="RGS"/>
    <property type="match status" value="1"/>
</dbReference>
<sequence>MVVRKRASSDFTHSSTSSASTASSLKPPSAFGDEIYSADDEEDAMSADDFAPSRPLSVAIPSVGAHGPHCPRRPNLREILANTSPPPWTLAAFMAYLSNNHCLETLEFTMDAGRYKKHYAKMLSRAQEGAMPPVKDREYVQALWQRLVEAYIQPNGSREVNLPSDVRDPIINLKPGELPPAPEKLDPAVAKIYELMEESVLVPFLNSVYPQTAHPTTTSSCPMGAYDTSDDNIPTTSRTHDDRHSMYGRRSRYGRSSPPPQTAVEPHAYSYSSPSRYRQSAPLPLTAPPQKSRFSVRLTPSTSSPAAPLSASTIDETVATGPDATLSGSGSGGAGMTTDDSGSTSSPTNEGPMTPPMSPPGSDVQSPKRDSGMWKKLGRLSGMKVGKKKSQGALPSAVSSHSTQRSL</sequence>
<dbReference type="InterPro" id="IPR016137">
    <property type="entry name" value="RGS"/>
</dbReference>
<organism evidence="3 4">
    <name type="scientific">Passalora fulva</name>
    <name type="common">Tomato leaf mold</name>
    <name type="synonym">Cladosporium fulvum</name>
    <dbReference type="NCBI Taxonomy" id="5499"/>
    <lineage>
        <taxon>Eukaryota</taxon>
        <taxon>Fungi</taxon>
        <taxon>Dikarya</taxon>
        <taxon>Ascomycota</taxon>
        <taxon>Pezizomycotina</taxon>
        <taxon>Dothideomycetes</taxon>
        <taxon>Dothideomycetidae</taxon>
        <taxon>Mycosphaerellales</taxon>
        <taxon>Mycosphaerellaceae</taxon>
        <taxon>Fulvia</taxon>
    </lineage>
</organism>
<dbReference type="GeneID" id="71993651"/>
<feature type="compositionally biased region" description="Polar residues" evidence="1">
    <location>
        <begin position="397"/>
        <end position="407"/>
    </location>
</feature>
<dbReference type="Proteomes" id="UP000756132">
    <property type="component" value="Chromosome 12"/>
</dbReference>
<feature type="compositionally biased region" description="Acidic residues" evidence="1">
    <location>
        <begin position="36"/>
        <end position="46"/>
    </location>
</feature>
<dbReference type="InterPro" id="IPR044926">
    <property type="entry name" value="RGS_subdomain_2"/>
</dbReference>
<dbReference type="SUPFAM" id="SSF48097">
    <property type="entry name" value="Regulator of G-protein signaling, RGS"/>
    <property type="match status" value="1"/>
</dbReference>
<dbReference type="KEGG" id="ffu:CLAFUR5_13773"/>
<dbReference type="InterPro" id="IPR036305">
    <property type="entry name" value="RGS_sf"/>
</dbReference>
<dbReference type="Gene3D" id="1.10.167.10">
    <property type="entry name" value="Regulator of G-protein Signalling 4, domain 2"/>
    <property type="match status" value="1"/>
</dbReference>